<proteinExistence type="predicted"/>
<organism evidence="3 4">
    <name type="scientific">Liparis tanakae</name>
    <name type="common">Tanaka's snailfish</name>
    <dbReference type="NCBI Taxonomy" id="230148"/>
    <lineage>
        <taxon>Eukaryota</taxon>
        <taxon>Metazoa</taxon>
        <taxon>Chordata</taxon>
        <taxon>Craniata</taxon>
        <taxon>Vertebrata</taxon>
        <taxon>Euteleostomi</taxon>
        <taxon>Actinopterygii</taxon>
        <taxon>Neopterygii</taxon>
        <taxon>Teleostei</taxon>
        <taxon>Neoteleostei</taxon>
        <taxon>Acanthomorphata</taxon>
        <taxon>Eupercaria</taxon>
        <taxon>Perciformes</taxon>
        <taxon>Cottioidei</taxon>
        <taxon>Cottales</taxon>
        <taxon>Liparidae</taxon>
        <taxon>Liparis</taxon>
    </lineage>
</organism>
<dbReference type="OrthoDB" id="10024839at2759"/>
<dbReference type="EMBL" id="SRLO01009853">
    <property type="protein sequence ID" value="TNN26628.1"/>
    <property type="molecule type" value="Genomic_DNA"/>
</dbReference>
<protein>
    <submittedName>
        <fullName evidence="3">Rho GTPase-activating protein 6</fullName>
    </submittedName>
</protein>
<dbReference type="GO" id="GO:0005096">
    <property type="term" value="F:GTPase activator activity"/>
    <property type="evidence" value="ECO:0007669"/>
    <property type="project" value="UniProtKB-KW"/>
</dbReference>
<dbReference type="Proteomes" id="UP000314294">
    <property type="component" value="Unassembled WGS sequence"/>
</dbReference>
<evidence type="ECO:0000256" key="1">
    <source>
        <dbReference type="ARBA" id="ARBA00022468"/>
    </source>
</evidence>
<evidence type="ECO:0000313" key="3">
    <source>
        <dbReference type="EMBL" id="TNN26628.1"/>
    </source>
</evidence>
<evidence type="ECO:0000313" key="4">
    <source>
        <dbReference type="Proteomes" id="UP000314294"/>
    </source>
</evidence>
<comment type="caution">
    <text evidence="3">The sequence shown here is derived from an EMBL/GenBank/DDBJ whole genome shotgun (WGS) entry which is preliminary data.</text>
</comment>
<dbReference type="PANTHER" id="PTHR12635">
    <property type="entry name" value="RHO-GTPASE-ACTIVATING PROTEIN 6 FAMILY MEMBER"/>
    <property type="match status" value="1"/>
</dbReference>
<dbReference type="PANTHER" id="PTHR12635:SF7">
    <property type="entry name" value="RHO GTPASE ACTIVATING PROTEIN 6-RELATED"/>
    <property type="match status" value="1"/>
</dbReference>
<keyword evidence="1" id="KW-0343">GTPase activation</keyword>
<gene>
    <name evidence="3" type="primary">arhgap6_0</name>
    <name evidence="3" type="ORF">EYF80_063236</name>
</gene>
<dbReference type="AlphaFoldDB" id="A0A4Z2ECY0"/>
<feature type="region of interest" description="Disordered" evidence="2">
    <location>
        <begin position="1"/>
        <end position="21"/>
    </location>
</feature>
<evidence type="ECO:0000256" key="2">
    <source>
        <dbReference type="SAM" id="MobiDB-lite"/>
    </source>
</evidence>
<accession>A0A4Z2ECY0</accession>
<reference evidence="3 4" key="1">
    <citation type="submission" date="2019-03" db="EMBL/GenBank/DDBJ databases">
        <title>First draft genome of Liparis tanakae, snailfish: a comprehensive survey of snailfish specific genes.</title>
        <authorList>
            <person name="Kim W."/>
            <person name="Song I."/>
            <person name="Jeong J.-H."/>
            <person name="Kim D."/>
            <person name="Kim S."/>
            <person name="Ryu S."/>
            <person name="Song J.Y."/>
            <person name="Lee S.K."/>
        </authorList>
    </citation>
    <scope>NUCLEOTIDE SEQUENCE [LARGE SCALE GENOMIC DNA]</scope>
    <source>
        <tissue evidence="3">Muscle</tissue>
    </source>
</reference>
<keyword evidence="4" id="KW-1185">Reference proteome</keyword>
<dbReference type="InterPro" id="IPR037863">
    <property type="entry name" value="RHOGAP6/36"/>
</dbReference>
<name>A0A4Z2ECY0_9TELE</name>
<sequence>MKKVEGGAHQQGHGRVMHGDFTWNSVSGRNVGLKPVPLHSLSELERVRLQDVAFRRMLRNRDPGYHITIPKCTEATTHTSSPLPYSHA</sequence>